<feature type="compositionally biased region" description="Polar residues" evidence="2">
    <location>
        <begin position="1619"/>
        <end position="1659"/>
    </location>
</feature>
<feature type="coiled-coil region" evidence="1">
    <location>
        <begin position="977"/>
        <end position="1004"/>
    </location>
</feature>
<feature type="compositionally biased region" description="Polar residues" evidence="2">
    <location>
        <begin position="1596"/>
        <end position="1605"/>
    </location>
</feature>
<feature type="compositionally biased region" description="Basic and acidic residues" evidence="2">
    <location>
        <begin position="1557"/>
        <end position="1566"/>
    </location>
</feature>
<dbReference type="EMBL" id="CALNXJ010000001">
    <property type="protein sequence ID" value="CAH3031261.1"/>
    <property type="molecule type" value="Genomic_DNA"/>
</dbReference>
<name>A0AAU9VL17_9CNID</name>
<feature type="compositionally biased region" description="Low complexity" evidence="2">
    <location>
        <begin position="1675"/>
        <end position="1685"/>
    </location>
</feature>
<keyword evidence="1" id="KW-0175">Coiled coil</keyword>
<feature type="compositionally biased region" description="Polar residues" evidence="2">
    <location>
        <begin position="1887"/>
        <end position="1902"/>
    </location>
</feature>
<organism evidence="3 4">
    <name type="scientific">Pocillopora meandrina</name>
    <dbReference type="NCBI Taxonomy" id="46732"/>
    <lineage>
        <taxon>Eukaryota</taxon>
        <taxon>Metazoa</taxon>
        <taxon>Cnidaria</taxon>
        <taxon>Anthozoa</taxon>
        <taxon>Hexacorallia</taxon>
        <taxon>Scleractinia</taxon>
        <taxon>Astrocoeniina</taxon>
        <taxon>Pocilloporidae</taxon>
        <taxon>Pocillopora</taxon>
    </lineage>
</organism>
<reference evidence="3 4" key="1">
    <citation type="submission" date="2022-05" db="EMBL/GenBank/DDBJ databases">
        <authorList>
            <consortium name="Genoscope - CEA"/>
            <person name="William W."/>
        </authorList>
    </citation>
    <scope>NUCLEOTIDE SEQUENCE [LARGE SCALE GENOMIC DNA]</scope>
</reference>
<feature type="compositionally biased region" description="Basic and acidic residues" evidence="2">
    <location>
        <begin position="1277"/>
        <end position="1286"/>
    </location>
</feature>
<feature type="compositionally biased region" description="Polar residues" evidence="2">
    <location>
        <begin position="1686"/>
        <end position="1757"/>
    </location>
</feature>
<gene>
    <name evidence="3" type="ORF">PMEA_00001265</name>
</gene>
<dbReference type="PANTHER" id="PTHR47315:SF3">
    <property type="entry name" value="FIBROUS SHEATH-INTERACTING PROTEIN 2-LIKE"/>
    <property type="match status" value="1"/>
</dbReference>
<feature type="compositionally biased region" description="Low complexity" evidence="2">
    <location>
        <begin position="1545"/>
        <end position="1555"/>
    </location>
</feature>
<evidence type="ECO:0000256" key="2">
    <source>
        <dbReference type="SAM" id="MobiDB-lite"/>
    </source>
</evidence>
<dbReference type="Proteomes" id="UP001159428">
    <property type="component" value="Unassembled WGS sequence"/>
</dbReference>
<proteinExistence type="predicted"/>
<dbReference type="PANTHER" id="PTHR47315">
    <property type="entry name" value="FIBROUS SHEATH INTERACTING PROTEIN 2"/>
    <property type="match status" value="1"/>
</dbReference>
<evidence type="ECO:0000256" key="1">
    <source>
        <dbReference type="SAM" id="Coils"/>
    </source>
</evidence>
<keyword evidence="4" id="KW-1185">Reference proteome</keyword>
<feature type="compositionally biased region" description="Basic and acidic residues" evidence="2">
    <location>
        <begin position="1910"/>
        <end position="1938"/>
    </location>
</feature>
<feature type="coiled-coil region" evidence="1">
    <location>
        <begin position="442"/>
        <end position="469"/>
    </location>
</feature>
<feature type="region of interest" description="Disordered" evidence="2">
    <location>
        <begin position="2210"/>
        <end position="2273"/>
    </location>
</feature>
<feature type="region of interest" description="Disordered" evidence="2">
    <location>
        <begin position="2326"/>
        <end position="2375"/>
    </location>
</feature>
<feature type="region of interest" description="Disordered" evidence="2">
    <location>
        <begin position="2018"/>
        <end position="2040"/>
    </location>
</feature>
<feature type="compositionally biased region" description="Polar residues" evidence="2">
    <location>
        <begin position="1506"/>
        <end position="1518"/>
    </location>
</feature>
<evidence type="ECO:0000313" key="4">
    <source>
        <dbReference type="Proteomes" id="UP001159428"/>
    </source>
</evidence>
<dbReference type="InterPro" id="IPR038891">
    <property type="entry name" value="FSIP2"/>
</dbReference>
<accession>A0AAU9VL17</accession>
<protein>
    <submittedName>
        <fullName evidence="3">Uncharacterized protein</fullName>
    </submittedName>
</protein>
<feature type="compositionally biased region" description="Low complexity" evidence="2">
    <location>
        <begin position="1479"/>
        <end position="1497"/>
    </location>
</feature>
<feature type="compositionally biased region" description="Low complexity" evidence="2">
    <location>
        <begin position="2328"/>
        <end position="2344"/>
    </location>
</feature>
<feature type="compositionally biased region" description="Polar residues" evidence="2">
    <location>
        <begin position="1790"/>
        <end position="1820"/>
    </location>
</feature>
<feature type="compositionally biased region" description="Polar residues" evidence="2">
    <location>
        <begin position="2243"/>
        <end position="2252"/>
    </location>
</feature>
<feature type="region of interest" description="Disordered" evidence="2">
    <location>
        <begin position="206"/>
        <end position="236"/>
    </location>
</feature>
<feature type="region of interest" description="Disordered" evidence="2">
    <location>
        <begin position="1479"/>
        <end position="1941"/>
    </location>
</feature>
<evidence type="ECO:0000313" key="3">
    <source>
        <dbReference type="EMBL" id="CAH3031261.1"/>
    </source>
</evidence>
<feature type="region of interest" description="Disordered" evidence="2">
    <location>
        <begin position="1254"/>
        <end position="1307"/>
    </location>
</feature>
<comment type="caution">
    <text evidence="3">The sequence shown here is derived from an EMBL/GenBank/DDBJ whole genome shotgun (WGS) entry which is preliminary data.</text>
</comment>
<feature type="compositionally biased region" description="Polar residues" evidence="2">
    <location>
        <begin position="2210"/>
        <end position="2223"/>
    </location>
</feature>
<feature type="region of interest" description="Disordered" evidence="2">
    <location>
        <begin position="376"/>
        <end position="399"/>
    </location>
</feature>
<feature type="compositionally biased region" description="Polar residues" evidence="2">
    <location>
        <begin position="1831"/>
        <end position="1876"/>
    </location>
</feature>
<sequence>MDALEYVFSAASEDSSNVLEFKPKCVMREDLMSLSRKFPLIPGSERSIKFCTTKLSHKLRETPADADFDLTDPYSSPPQYNVLHDPHLKDYFQSPAMKRRLVDKGFITNSGFIKCTLLEFNMFRQWIRKLKLDRMHQERRRQRRLELQLWKEKQARERLLRDKELYSIVRLREQRARDLKERAVKKRETDREKYLKLHAKDRKRREEYKEAVRRKKDRDASEREKHLADRELQKNETETKAYKKTKIRLLVKRNYEDRKRESLVQQKKQSMVEEKEQKMRENWKRRCAMLLVRQEEKRKQVEDERLEFERNVARRTSIVEKQRRKSREQHDQCLQKRRNTLVKQHHNAELFLEKMRENKLKDLKIWKQKHAWMRERHEKQGRRVSHQTKASGRGREKRRRSRLSSVWDLKSSLEEEFGIKDNVVYSGVVFAGKKTREDDQLRKLSEKNMDREREELHKLEKLWTRLKAEFALREKVHHIVFDIISNASEALDRHEMLQTCRKTSNYVQEVMNFAQKKSANNQSDDLRSKVRKYILQVIENVSLAVDEAERWRHVQKIVNIAINRAREDVISSRKTAKEIVVTAIDRAREKVAQQISHDLDECAEAIVAGSIISATRKMQDAPEVIMARSLAIEAVNSAKASIERLHRVELEAIVDEDQFQFSTTLDKCAKELTMAAIISASRSLENVLSKDDCDLISARSLASDAVAAARSVVQKLYGIEVETDDEDEDHYVTIFKCLVKSAKGIAQAMASTSDTFSGQCDLEDLTAKKLSTDAVHAAKISLEKLGINVEEMDHDEQACKDIASAAVVSAARSLQKDFLSRESDLVAAAQTLAHTALESAKESFELFYRAEIVSDARIEGKTHKLPSELDEVARDIAEATVDSATRSLERIMEKNEWNLISTSHELVSDVIDSVKASLERFHGVAIEPEEEVILSLQQASESSLEYSIFAKSASLETLQGNEQDLCIAARSLAREALKSAKASIQRLNNIADQMEENIKQTALDISKTLMDSSGNLLQKLEREGLTVASRDLGCSAIESAAKSFSKLHEDEASLQNIADDDSGLLNAAAKVSTVSIRASLGELFDRGFIGGQELEEATGYLATHAVLSAENLLDSIQGDSSASYLDLEICKVAKDLALNAVVSAERSITRLAGEHQEPSAERNPHLGTLFWKVTTYVEQLINGALRNLGAEWCFVQIDDDSEEYEKPTLDRSADKEYNDQRDILMSRASKIVQNAIEIAKSRIACNSLFLSQPIPDDRPQSRRRSSVQFNETSVLHIHRDSSDIPRDTGYLSSTDRPPTPFREDRPSSVVSQAIEELEKELAFSSGSYMAETKSSSNSLVRRRLSDPGPEFCSEDIALSRTERSVSDSNLNDQGTSLDIKGSLYDILKKREESASCEISPSESYVVLPHLNPSECSLIAARVEAYEVLWKQKTTTCSVTSLPSLSPKNSFVAAEQVYSGKETKRRRSVSLSSRLPDISKSASKICKPSSSASSLKGPSSHHEETSIQKLNLPSQTSLRASKESLKGESMSNTGKALHSSRASAEKLSLPVSSRSSLSKKEESRRSSGESLTLSSPKPSVRNASNSQRTTDAKIVQSARSSPSKATMSPRASVEKAILSKGTSSKTQIKTSPKSSKLHASTEKTTTPSTASLQKGLTSSRRSIEIAALTQGESKQTKASSTSASSQKVISSPTVSKESVVSSFATSKRNTTLSTSASTRNATLSQCSSKGNITRSQHSSAENVLSSRGVSTEATTKSPRGSLEKASLLPHGSTENIVSKRGCKGKDRKLSSRSFENATMPLSSSKEDVTQSPGVSTENTKVLSRISKEKIRQSSQNSSERITSNKRGSQGLATQSSDEATLSSGSTGRVAGSASSSLKAPDDTELALSKTSMTIVKTPASQSAKGPESEQDTVKTEPTGRKLSKDLVRSPEKLMEKNDPNRVSSPVENIALRSDIVQVIGEESMKTKNIEITMGSKKGVRSLERLIQDKRLTPEGAEEDPRPASGVDMTTMRRFTDATGEKGTVTVSTDKRKSPKSISTKVSTKSSIEKAVLKYNEKEDVVMKGGGKEEREFQSVFITTGEKCFSEEGDTKGQLIEMTHAATEEKQLEQFSTKKTAMINFEGFPLSRKMSVSRSIHDTVDDIVQKMLDTTGEPAKDLAHSRPLCLGSCKEFRRDSEGSLGMQRLSKGRLPTGKVSRTVIDTVDFMVQSVSSSDNLGSRQGSTGHLSEGKLSVSRAVSSMEKLSRGSTSAQNIPCGSGMSPSPPTSLQPKVPSPRRSLLIATSSQDSVGIRATQSDSSILSLSSDTAADLRHKVSGAWLDGATVAIGVTSDRVSPPVRPSSGPAPSQHRRASQGSLSVKNSLDGVCLERNNSVDKES</sequence>